<dbReference type="PANTHER" id="PTHR42760">
    <property type="entry name" value="SHORT-CHAIN DEHYDROGENASES/REDUCTASES FAMILY MEMBER"/>
    <property type="match status" value="1"/>
</dbReference>
<evidence type="ECO:0000313" key="4">
    <source>
        <dbReference type="Proteomes" id="UP000002145"/>
    </source>
</evidence>
<dbReference type="PRINTS" id="PR00080">
    <property type="entry name" value="SDRFAMILY"/>
</dbReference>
<evidence type="ECO:0000313" key="3">
    <source>
        <dbReference type="EMBL" id="ABN52664.1"/>
    </source>
</evidence>
<protein>
    <submittedName>
        <fullName evidence="3">Short-chain dehydrogenase/reductase SDR</fullName>
    </submittedName>
</protein>
<dbReference type="GO" id="GO:0005975">
    <property type="term" value="P:carbohydrate metabolic process"/>
    <property type="evidence" value="ECO:0007669"/>
    <property type="project" value="UniProtKB-ARBA"/>
</dbReference>
<dbReference type="EMBL" id="CP000568">
    <property type="protein sequence ID" value="ABN52664.1"/>
    <property type="molecule type" value="Genomic_DNA"/>
</dbReference>
<dbReference type="GO" id="GO:0006633">
    <property type="term" value="P:fatty acid biosynthetic process"/>
    <property type="evidence" value="ECO:0007669"/>
    <property type="project" value="TreeGrafter"/>
</dbReference>
<dbReference type="GeneID" id="35804037"/>
<reference evidence="3 4" key="2">
    <citation type="journal article" date="2013" name="Biotechnol. Biofuels">
        <title>Global transcriptome analysis of Clostridium thermocellum ATCC 27405 during growth on dilute acid pretreated Populus and switchgrass.</title>
        <authorList>
            <person name="Wilson C.M."/>
            <person name="Rodriguez M.Jr."/>
            <person name="Johnson C.M."/>
            <person name="Martin S.L."/>
            <person name="Chu T.M."/>
            <person name="Wolfinger R.D."/>
            <person name="Hauser L.J."/>
            <person name="Land M.L."/>
            <person name="Klingeman D.M."/>
            <person name="Syed M.H."/>
            <person name="Ragauskas A.J."/>
            <person name="Tschaplinski T.J."/>
            <person name="Mielenz J.R."/>
            <person name="Brown S.D."/>
        </authorList>
    </citation>
    <scope>NUCLEOTIDE SEQUENCE [LARGE SCALE GENOMIC DNA]</scope>
    <source>
        <strain evidence="4">ATCC 27405 / DSM 1237 / JCM 9322 / NBRC 103400 / NCIMB 10682 / NRRL B-4536 / VPI 7372</strain>
    </source>
</reference>
<dbReference type="KEGG" id="cth:Cthe_1433"/>
<dbReference type="InterPro" id="IPR036291">
    <property type="entry name" value="NAD(P)-bd_dom_sf"/>
</dbReference>
<dbReference type="eggNOG" id="COG1028">
    <property type="taxonomic scope" value="Bacteria"/>
</dbReference>
<organism evidence="3 4">
    <name type="scientific">Acetivibrio thermocellus (strain ATCC 27405 / DSM 1237 / JCM 9322 / NBRC 103400 / NCIMB 10682 / NRRL B-4536 / VPI 7372)</name>
    <name type="common">Clostridium thermocellum</name>
    <dbReference type="NCBI Taxonomy" id="203119"/>
    <lineage>
        <taxon>Bacteria</taxon>
        <taxon>Bacillati</taxon>
        <taxon>Bacillota</taxon>
        <taxon>Clostridia</taxon>
        <taxon>Eubacteriales</taxon>
        <taxon>Oscillospiraceae</taxon>
        <taxon>Acetivibrio</taxon>
    </lineage>
</organism>
<dbReference type="HOGENOM" id="CLU_010194_1_1_9"/>
<dbReference type="AlphaFoldDB" id="A3DFD5"/>
<dbReference type="Gene3D" id="3.40.50.720">
    <property type="entry name" value="NAD(P)-binding Rossmann-like Domain"/>
    <property type="match status" value="1"/>
</dbReference>
<dbReference type="Proteomes" id="UP000002145">
    <property type="component" value="Chromosome"/>
</dbReference>
<dbReference type="NCBIfam" id="NF005559">
    <property type="entry name" value="PRK07231.1"/>
    <property type="match status" value="1"/>
</dbReference>
<name>A3DFD5_ACET2</name>
<dbReference type="STRING" id="203119.Cthe_1433"/>
<gene>
    <name evidence="3" type="ordered locus">Cthe_1433</name>
</gene>
<reference evidence="4" key="1">
    <citation type="submission" date="2007-02" db="EMBL/GenBank/DDBJ databases">
        <title>Complete sequence of Clostridium thermocellum ATCC 27405.</title>
        <authorList>
            <consortium name="US DOE Joint Genome Institute"/>
            <person name="Copeland A."/>
            <person name="Lucas S."/>
            <person name="Lapidus A."/>
            <person name="Barry K."/>
            <person name="Detter J.C."/>
            <person name="Glavina del Rio T."/>
            <person name="Hammon N."/>
            <person name="Israni S."/>
            <person name="Dalin E."/>
            <person name="Tice H."/>
            <person name="Pitluck S."/>
            <person name="Chertkov O."/>
            <person name="Brettin T."/>
            <person name="Bruce D."/>
            <person name="Han C."/>
            <person name="Tapia R."/>
            <person name="Gilna P."/>
            <person name="Schmutz J."/>
            <person name="Larimer F."/>
            <person name="Land M."/>
            <person name="Hauser L."/>
            <person name="Kyrpides N."/>
            <person name="Mikhailova N."/>
            <person name="Wu J.H.D."/>
            <person name="Newcomb M."/>
            <person name="Richardson P."/>
        </authorList>
    </citation>
    <scope>NUCLEOTIDE SEQUENCE [LARGE SCALE GENOMIC DNA]</scope>
    <source>
        <strain evidence="4">ATCC 27405 / DSM 1237 / JCM 9322 / NBRC 103400 / NCIMB 10682 / NRRL B-4536 / VPI 7372</strain>
    </source>
</reference>
<dbReference type="OrthoDB" id="1999550at2"/>
<comment type="similarity">
    <text evidence="1">Belongs to the short-chain dehydrogenases/reductases (SDR) family.</text>
</comment>
<dbReference type="FunFam" id="3.40.50.720:FF:000240">
    <property type="entry name" value="SDR family oxidoreductase"/>
    <property type="match status" value="1"/>
</dbReference>
<keyword evidence="4" id="KW-1185">Reference proteome</keyword>
<dbReference type="GO" id="GO:0016616">
    <property type="term" value="F:oxidoreductase activity, acting on the CH-OH group of donors, NAD or NADP as acceptor"/>
    <property type="evidence" value="ECO:0007669"/>
    <property type="project" value="TreeGrafter"/>
</dbReference>
<accession>A3DFD5</accession>
<dbReference type="SUPFAM" id="SSF51735">
    <property type="entry name" value="NAD(P)-binding Rossmann-fold domains"/>
    <property type="match status" value="1"/>
</dbReference>
<dbReference type="GO" id="GO:0048038">
    <property type="term" value="F:quinone binding"/>
    <property type="evidence" value="ECO:0007669"/>
    <property type="project" value="TreeGrafter"/>
</dbReference>
<sequence>MQKRDLFSLKGRVAVVTGASSGLGVQMAKALAAQGADIVILARRKEKLEKVAEEIRQFGVRCLPIECDVTKIEMVRKAAELAEKEFGKVDILINNAGSGGIAPAEETSDEMWSNTINVDLSGVFMVAREFGKIMIKNKYGRIINISSIYGMVGNMAHPSAAYHAAKGGVINLTRALAAEWAKYGITVNAICPGYFVTELTEDVLNTEYFTNYMKSTVPMGRYGKEGELDSTAVYLASDASSYVTGAVIPVDGGYTCV</sequence>
<keyword evidence="2" id="KW-0560">Oxidoreductase</keyword>
<dbReference type="InterPro" id="IPR002347">
    <property type="entry name" value="SDR_fam"/>
</dbReference>
<dbReference type="RefSeq" id="WP_004463823.1">
    <property type="nucleotide sequence ID" value="NC_009012.1"/>
</dbReference>
<evidence type="ECO:0000256" key="2">
    <source>
        <dbReference type="ARBA" id="ARBA00023002"/>
    </source>
</evidence>
<dbReference type="PRINTS" id="PR00081">
    <property type="entry name" value="GDHRDH"/>
</dbReference>
<dbReference type="PANTHER" id="PTHR42760:SF133">
    <property type="entry name" value="3-OXOACYL-[ACYL-CARRIER-PROTEIN] REDUCTASE"/>
    <property type="match status" value="1"/>
</dbReference>
<proteinExistence type="inferred from homology"/>
<dbReference type="NCBIfam" id="NF006070">
    <property type="entry name" value="PRK08213.1"/>
    <property type="match status" value="1"/>
</dbReference>
<evidence type="ECO:0000256" key="1">
    <source>
        <dbReference type="ARBA" id="ARBA00006484"/>
    </source>
</evidence>
<dbReference type="Pfam" id="PF13561">
    <property type="entry name" value="adh_short_C2"/>
    <property type="match status" value="1"/>
</dbReference>